<keyword evidence="5" id="KW-1185">Reference proteome</keyword>
<comment type="similarity">
    <text evidence="1">Belongs to the short-chain dehydrogenases/reductases (SDR) family.</text>
</comment>
<dbReference type="SUPFAM" id="SSF51735">
    <property type="entry name" value="NAD(P)-binding Rossmann-fold domains"/>
    <property type="match status" value="1"/>
</dbReference>
<dbReference type="Gene3D" id="3.40.50.720">
    <property type="entry name" value="NAD(P)-binding Rossmann-like Domain"/>
    <property type="match status" value="1"/>
</dbReference>
<gene>
    <name evidence="4" type="primary">yhdF</name>
    <name evidence="4" type="ORF">EXIGUO9Y_100043</name>
</gene>
<dbReference type="PANTHER" id="PTHR48107">
    <property type="entry name" value="NADPH-DEPENDENT ALDEHYDE REDUCTASE-LIKE PROTEIN, CHLOROPLASTIC-RELATED"/>
    <property type="match status" value="1"/>
</dbReference>
<dbReference type="PROSITE" id="PS00061">
    <property type="entry name" value="ADH_SHORT"/>
    <property type="match status" value="1"/>
</dbReference>
<feature type="region of interest" description="Disordered" evidence="3">
    <location>
        <begin position="1"/>
        <end position="33"/>
    </location>
</feature>
<feature type="compositionally biased region" description="Basic and acidic residues" evidence="3">
    <location>
        <begin position="1"/>
        <end position="14"/>
    </location>
</feature>
<dbReference type="GO" id="GO:0016614">
    <property type="term" value="F:oxidoreductase activity, acting on CH-OH group of donors"/>
    <property type="evidence" value="ECO:0007669"/>
    <property type="project" value="UniProtKB-ARBA"/>
</dbReference>
<dbReference type="FunFam" id="3.40.50.720:FF:000084">
    <property type="entry name" value="Short-chain dehydrogenase reductase"/>
    <property type="match status" value="1"/>
</dbReference>
<dbReference type="InterPro" id="IPR036291">
    <property type="entry name" value="NAD(P)-bd_dom_sf"/>
</dbReference>
<protein>
    <submittedName>
        <fullName evidence="4">Putative NAD(P)-dependent dehydrogenase</fullName>
        <ecNumber evidence="4">1.-.-.-</ecNumber>
    </submittedName>
</protein>
<dbReference type="PRINTS" id="PR00081">
    <property type="entry name" value="GDHRDH"/>
</dbReference>
<dbReference type="InterPro" id="IPR020904">
    <property type="entry name" value="Sc_DH/Rdtase_CS"/>
</dbReference>
<dbReference type="EMBL" id="CABWKQ010000002">
    <property type="protein sequence ID" value="VWX33095.1"/>
    <property type="molecule type" value="Genomic_DNA"/>
</dbReference>
<dbReference type="Proteomes" id="UP000439752">
    <property type="component" value="Unassembled WGS sequence"/>
</dbReference>
<reference evidence="4 5" key="1">
    <citation type="submission" date="2019-10" db="EMBL/GenBank/DDBJ databases">
        <authorList>
            <person name="Karimi E."/>
        </authorList>
    </citation>
    <scope>NUCLEOTIDE SEQUENCE [LARGE SCALE GENOMIC DNA]</scope>
    <source>
        <strain evidence="4">Exiguobacterium sp. 9Y</strain>
    </source>
</reference>
<sequence>MREKQLRDMHEEAKGQTQDHQPGIESEMNPEPIYDDPEYVGSGKLKGKVALITGGDSGIGRAVAVAYAKEGANVAIVYLNEGQDAEKTKQLIEGYGVKALAFAKDVSRPENAKPIIDQVLEEFGQLNILVNNAGKQFPQDDFLDITPKQLQETFETNIFSMFYLTQAAVPHLKEEDTIINTSSVTAYRGAPTLIDYSATKGAITTLTRSLASSLVEKGIRVNAVAPGPIWTPLIPATFSKEKVEAHGEDTLLKRRGQPSENAPAYVYLASRDSSYVTGQTIHINGGDYITS</sequence>
<accession>A0A653I340</accession>
<dbReference type="RefSeq" id="WP_159172672.1">
    <property type="nucleotide sequence ID" value="NZ_LR732308.1"/>
</dbReference>
<proteinExistence type="inferred from homology"/>
<dbReference type="PRINTS" id="PR00080">
    <property type="entry name" value="SDRFAMILY"/>
</dbReference>
<evidence type="ECO:0000256" key="3">
    <source>
        <dbReference type="SAM" id="MobiDB-lite"/>
    </source>
</evidence>
<dbReference type="CDD" id="cd05355">
    <property type="entry name" value="SDR_c1"/>
    <property type="match status" value="1"/>
</dbReference>
<evidence type="ECO:0000313" key="4">
    <source>
        <dbReference type="EMBL" id="VWX33095.1"/>
    </source>
</evidence>
<dbReference type="PANTHER" id="PTHR48107:SF16">
    <property type="entry name" value="NADPH-DEPENDENT ALDEHYDE REDUCTASE 1, CHLOROPLASTIC"/>
    <property type="match status" value="1"/>
</dbReference>
<dbReference type="Pfam" id="PF13561">
    <property type="entry name" value="adh_short_C2"/>
    <property type="match status" value="1"/>
</dbReference>
<evidence type="ECO:0000256" key="1">
    <source>
        <dbReference type="ARBA" id="ARBA00006484"/>
    </source>
</evidence>
<dbReference type="NCBIfam" id="NF005214">
    <property type="entry name" value="PRK06701.1"/>
    <property type="match status" value="1"/>
</dbReference>
<name>A0A653I340_9BACL</name>
<dbReference type="EC" id="1.-.-.-" evidence="4"/>
<organism evidence="4 5">
    <name type="scientific">Exiguobacterium oxidotolerans</name>
    <dbReference type="NCBI Taxonomy" id="223958"/>
    <lineage>
        <taxon>Bacteria</taxon>
        <taxon>Bacillati</taxon>
        <taxon>Bacillota</taxon>
        <taxon>Bacilli</taxon>
        <taxon>Bacillales</taxon>
        <taxon>Bacillales Family XII. Incertae Sedis</taxon>
        <taxon>Exiguobacterium</taxon>
    </lineage>
</organism>
<dbReference type="InterPro" id="IPR002347">
    <property type="entry name" value="SDR_fam"/>
</dbReference>
<dbReference type="GO" id="GO:0008206">
    <property type="term" value="P:bile acid metabolic process"/>
    <property type="evidence" value="ECO:0007669"/>
    <property type="project" value="UniProtKB-ARBA"/>
</dbReference>
<dbReference type="AlphaFoldDB" id="A0A653I340"/>
<evidence type="ECO:0000256" key="2">
    <source>
        <dbReference type="ARBA" id="ARBA00023002"/>
    </source>
</evidence>
<evidence type="ECO:0000313" key="5">
    <source>
        <dbReference type="Proteomes" id="UP000439752"/>
    </source>
</evidence>
<keyword evidence="2 4" id="KW-0560">Oxidoreductase</keyword>